<keyword evidence="2" id="KW-1185">Reference proteome</keyword>
<evidence type="ECO:0000313" key="1">
    <source>
        <dbReference type="EMBL" id="MDR6227356.1"/>
    </source>
</evidence>
<sequence>MGLEPVKETLFKKMMEDIWGQHARPEEAMRAIFHEVILPLSEKEVSLWKELMASRRELLFLQNENIQLKALLHDRYPECSKFQTR</sequence>
<organism evidence="1 2">
    <name type="scientific">Desmospora profundinema</name>
    <dbReference type="NCBI Taxonomy" id="1571184"/>
    <lineage>
        <taxon>Bacteria</taxon>
        <taxon>Bacillati</taxon>
        <taxon>Bacillota</taxon>
        <taxon>Bacilli</taxon>
        <taxon>Bacillales</taxon>
        <taxon>Thermoactinomycetaceae</taxon>
        <taxon>Desmospora</taxon>
    </lineage>
</organism>
<reference evidence="1 2" key="1">
    <citation type="submission" date="2023-07" db="EMBL/GenBank/DDBJ databases">
        <title>Genomic Encyclopedia of Type Strains, Phase IV (KMG-IV): sequencing the most valuable type-strain genomes for metagenomic binning, comparative biology and taxonomic classification.</title>
        <authorList>
            <person name="Goeker M."/>
        </authorList>
    </citation>
    <scope>NUCLEOTIDE SEQUENCE [LARGE SCALE GENOMIC DNA]</scope>
    <source>
        <strain evidence="1 2">DSM 45903</strain>
    </source>
</reference>
<name>A0ABU1IRD0_9BACL</name>
<dbReference type="RefSeq" id="WP_309868361.1">
    <property type="nucleotide sequence ID" value="NZ_JAVDQG010000009.1"/>
</dbReference>
<proteinExistence type="predicted"/>
<protein>
    <submittedName>
        <fullName evidence="1">SRSO17 transposase</fullName>
    </submittedName>
</protein>
<dbReference type="EMBL" id="JAVDQG010000009">
    <property type="protein sequence ID" value="MDR6227356.1"/>
    <property type="molecule type" value="Genomic_DNA"/>
</dbReference>
<evidence type="ECO:0000313" key="2">
    <source>
        <dbReference type="Proteomes" id="UP001185012"/>
    </source>
</evidence>
<comment type="caution">
    <text evidence="1">The sequence shown here is derived from an EMBL/GenBank/DDBJ whole genome shotgun (WGS) entry which is preliminary data.</text>
</comment>
<accession>A0ABU1IRD0</accession>
<gene>
    <name evidence="1" type="ORF">JOE21_003371</name>
</gene>
<dbReference type="Proteomes" id="UP001185012">
    <property type="component" value="Unassembled WGS sequence"/>
</dbReference>